<accession>A0A6G9I0P4</accession>
<protein>
    <submittedName>
        <fullName evidence="1">Uncharacterized protein</fullName>
    </submittedName>
</protein>
<evidence type="ECO:0000313" key="1">
    <source>
        <dbReference type="EMBL" id="QIQ16318.1"/>
    </source>
</evidence>
<geneLocation type="plasmid" evidence="1">
    <name>pK239_rmpA2</name>
</geneLocation>
<dbReference type="RefSeq" id="WP_228721253.1">
    <property type="nucleotide sequence ID" value="NZ_MK347238.1"/>
</dbReference>
<name>A0A6G9I0P4_KLEPN</name>
<organism evidence="1">
    <name type="scientific">Klebsiella pneumoniae</name>
    <dbReference type="NCBI Taxonomy" id="573"/>
    <lineage>
        <taxon>Bacteria</taxon>
        <taxon>Pseudomonadati</taxon>
        <taxon>Pseudomonadota</taxon>
        <taxon>Gammaproteobacteria</taxon>
        <taxon>Enterobacterales</taxon>
        <taxon>Enterobacteriaceae</taxon>
        <taxon>Klebsiella/Raoultella group</taxon>
        <taxon>Klebsiella</taxon>
        <taxon>Klebsiella pneumoniae complex</taxon>
    </lineage>
</organism>
<reference evidence="1" key="1">
    <citation type="submission" date="2018-12" db="EMBL/GenBank/DDBJ databases">
        <authorList>
            <person name="Liu L."/>
        </authorList>
    </citation>
    <scope>NUCLEOTIDE SEQUENCE</scope>
    <source>
        <strain evidence="1">K239</strain>
        <plasmid evidence="1">pK239_rmpA2</plasmid>
    </source>
</reference>
<proteinExistence type="predicted"/>
<keyword evidence="1" id="KW-0614">Plasmid</keyword>
<dbReference type="EMBL" id="MK347238">
    <property type="protein sequence ID" value="QIQ16318.1"/>
    <property type="molecule type" value="Genomic_DNA"/>
</dbReference>
<sequence length="125" mass="14669">MNVHKVYDTINHYHLDWLTPAGDYPKSALMVVECKDGRWMIVQEFGEEYGCFEGVLKNDSDLHTKPSFYPDFRSAVKSAFGMMKRLYPQYNDKPFSDFLSEITECCEVRFWNDETIIPPVQRQAL</sequence>
<dbReference type="AlphaFoldDB" id="A0A6G9I0P4"/>